<comment type="caution">
    <text evidence="1">The sequence shown here is derived from an EMBL/GenBank/DDBJ whole genome shotgun (WGS) entry which is preliminary data.</text>
</comment>
<organism evidence="1 2">
    <name type="scientific">Dermacentor silvarum</name>
    <name type="common">Tick</name>
    <dbReference type="NCBI Taxonomy" id="543639"/>
    <lineage>
        <taxon>Eukaryota</taxon>
        <taxon>Metazoa</taxon>
        <taxon>Ecdysozoa</taxon>
        <taxon>Arthropoda</taxon>
        <taxon>Chelicerata</taxon>
        <taxon>Arachnida</taxon>
        <taxon>Acari</taxon>
        <taxon>Parasitiformes</taxon>
        <taxon>Ixodida</taxon>
        <taxon>Ixodoidea</taxon>
        <taxon>Ixodidae</taxon>
        <taxon>Rhipicephalinae</taxon>
        <taxon>Dermacentor</taxon>
    </lineage>
</organism>
<keyword evidence="2" id="KW-1185">Reference proteome</keyword>
<dbReference type="Proteomes" id="UP000821865">
    <property type="component" value="Chromosome 7"/>
</dbReference>
<protein>
    <submittedName>
        <fullName evidence="1">Uncharacterized protein</fullName>
    </submittedName>
</protein>
<sequence length="94" mass="10066">MKLQENAAERVGVVSVYMLNCLVCGASQSFHTSDKAASGVYEANLRMVYALRCIGKGAAAGSVLCAMLNLPKPPTKFSKYNEELLVHIEAAAED</sequence>
<accession>A0ACB8CEF3</accession>
<gene>
    <name evidence="1" type="ORF">HPB49_009762</name>
</gene>
<dbReference type="EMBL" id="CM023476">
    <property type="protein sequence ID" value="KAH7941072.1"/>
    <property type="molecule type" value="Genomic_DNA"/>
</dbReference>
<evidence type="ECO:0000313" key="2">
    <source>
        <dbReference type="Proteomes" id="UP000821865"/>
    </source>
</evidence>
<name>A0ACB8CEF3_DERSI</name>
<reference evidence="1" key="1">
    <citation type="submission" date="2020-05" db="EMBL/GenBank/DDBJ databases">
        <title>Large-scale comparative analyses of tick genomes elucidate their genetic diversity and vector capacities.</title>
        <authorList>
            <person name="Jia N."/>
            <person name="Wang J."/>
            <person name="Shi W."/>
            <person name="Du L."/>
            <person name="Sun Y."/>
            <person name="Zhan W."/>
            <person name="Jiang J."/>
            <person name="Wang Q."/>
            <person name="Zhang B."/>
            <person name="Ji P."/>
            <person name="Sakyi L.B."/>
            <person name="Cui X."/>
            <person name="Yuan T."/>
            <person name="Jiang B."/>
            <person name="Yang W."/>
            <person name="Lam T.T.-Y."/>
            <person name="Chang Q."/>
            <person name="Ding S."/>
            <person name="Wang X."/>
            <person name="Zhu J."/>
            <person name="Ruan X."/>
            <person name="Zhao L."/>
            <person name="Wei J."/>
            <person name="Que T."/>
            <person name="Du C."/>
            <person name="Cheng J."/>
            <person name="Dai P."/>
            <person name="Han X."/>
            <person name="Huang E."/>
            <person name="Gao Y."/>
            <person name="Liu J."/>
            <person name="Shao H."/>
            <person name="Ye R."/>
            <person name="Li L."/>
            <person name="Wei W."/>
            <person name="Wang X."/>
            <person name="Wang C."/>
            <person name="Yang T."/>
            <person name="Huo Q."/>
            <person name="Li W."/>
            <person name="Guo W."/>
            <person name="Chen H."/>
            <person name="Zhou L."/>
            <person name="Ni X."/>
            <person name="Tian J."/>
            <person name="Zhou Y."/>
            <person name="Sheng Y."/>
            <person name="Liu T."/>
            <person name="Pan Y."/>
            <person name="Xia L."/>
            <person name="Li J."/>
            <person name="Zhao F."/>
            <person name="Cao W."/>
        </authorList>
    </citation>
    <scope>NUCLEOTIDE SEQUENCE</scope>
    <source>
        <strain evidence="1">Dsil-2018</strain>
    </source>
</reference>
<evidence type="ECO:0000313" key="1">
    <source>
        <dbReference type="EMBL" id="KAH7941072.1"/>
    </source>
</evidence>
<proteinExistence type="predicted"/>